<evidence type="ECO:0000313" key="4">
    <source>
        <dbReference type="Proteomes" id="UP001141552"/>
    </source>
</evidence>
<name>A0A9Q0FXT7_9ROSI</name>
<dbReference type="Proteomes" id="UP001141552">
    <property type="component" value="Unassembled WGS sequence"/>
</dbReference>
<evidence type="ECO:0000256" key="1">
    <source>
        <dbReference type="SAM" id="MobiDB-lite"/>
    </source>
</evidence>
<keyword evidence="4" id="KW-1185">Reference proteome</keyword>
<proteinExistence type="predicted"/>
<reference evidence="3" key="1">
    <citation type="submission" date="2022-02" db="EMBL/GenBank/DDBJ databases">
        <authorList>
            <person name="Henning P.M."/>
            <person name="McCubbin A.G."/>
            <person name="Shore J.S."/>
        </authorList>
    </citation>
    <scope>NUCLEOTIDE SEQUENCE</scope>
    <source>
        <strain evidence="3">F60SS</strain>
        <tissue evidence="3">Leaves</tissue>
    </source>
</reference>
<dbReference type="InterPro" id="IPR022059">
    <property type="entry name" value="DUF3615"/>
</dbReference>
<sequence length="335" mass="38316">MEPSPGYSLRLLPAPNHRSASPPPFLPPSHDHDESVSPPLPPLTDYKKMMLIKEALERLVAHHPAGDPGAIEDARLIRKLWSPFDSYPHMDLKAYRSPWYNINKPWRCPEIDCPAEIAKKVDWLKLNREFGEDYGRGVPFDFQRYVEEGNPRHRPDVFMEASKMAVEYYNCTHLGYEIELVEPVGGKILMFEDGWEHFNFRAKSKNPFADQSIRLFFGEIYLGKRECGPNGVTQCVGKSQITQCTELQKRNTTYNGGQHFLNTTYNGGQRFLTYGACCHGCHPLDNIIHPFQGQGFLRKPPPSTPTRCRGGFIPFGSFHENPPTSQHPKYSFHQL</sequence>
<dbReference type="AlphaFoldDB" id="A0A9Q0FXT7"/>
<reference evidence="3" key="2">
    <citation type="journal article" date="2023" name="Plants (Basel)">
        <title>Annotation of the Turnera subulata (Passifloraceae) Draft Genome Reveals the S-Locus Evolved after the Divergence of Turneroideae from Passifloroideae in a Stepwise Manner.</title>
        <authorList>
            <person name="Henning P.M."/>
            <person name="Roalson E.H."/>
            <person name="Mir W."/>
            <person name="McCubbin A.G."/>
            <person name="Shore J.S."/>
        </authorList>
    </citation>
    <scope>NUCLEOTIDE SEQUENCE</scope>
    <source>
        <strain evidence="3">F60SS</strain>
    </source>
</reference>
<dbReference type="Pfam" id="PF12274">
    <property type="entry name" value="DUF3615"/>
    <property type="match status" value="1"/>
</dbReference>
<accession>A0A9Q0FXT7</accession>
<gene>
    <name evidence="3" type="ORF">Tsubulata_035050</name>
</gene>
<protein>
    <recommendedName>
        <fullName evidence="2">DUF3615 domain-containing protein</fullName>
    </recommendedName>
</protein>
<evidence type="ECO:0000313" key="3">
    <source>
        <dbReference type="EMBL" id="KAJ4838281.1"/>
    </source>
</evidence>
<feature type="domain" description="DUF3615" evidence="2">
    <location>
        <begin position="163"/>
        <end position="290"/>
    </location>
</feature>
<organism evidence="3 4">
    <name type="scientific">Turnera subulata</name>
    <dbReference type="NCBI Taxonomy" id="218843"/>
    <lineage>
        <taxon>Eukaryota</taxon>
        <taxon>Viridiplantae</taxon>
        <taxon>Streptophyta</taxon>
        <taxon>Embryophyta</taxon>
        <taxon>Tracheophyta</taxon>
        <taxon>Spermatophyta</taxon>
        <taxon>Magnoliopsida</taxon>
        <taxon>eudicotyledons</taxon>
        <taxon>Gunneridae</taxon>
        <taxon>Pentapetalae</taxon>
        <taxon>rosids</taxon>
        <taxon>fabids</taxon>
        <taxon>Malpighiales</taxon>
        <taxon>Passifloraceae</taxon>
        <taxon>Turnera</taxon>
    </lineage>
</organism>
<feature type="region of interest" description="Disordered" evidence="1">
    <location>
        <begin position="1"/>
        <end position="40"/>
    </location>
</feature>
<dbReference type="EMBL" id="JAKUCV010003601">
    <property type="protein sequence ID" value="KAJ4838281.1"/>
    <property type="molecule type" value="Genomic_DNA"/>
</dbReference>
<comment type="caution">
    <text evidence="3">The sequence shown here is derived from an EMBL/GenBank/DDBJ whole genome shotgun (WGS) entry which is preliminary data.</text>
</comment>
<evidence type="ECO:0000259" key="2">
    <source>
        <dbReference type="Pfam" id="PF12274"/>
    </source>
</evidence>